<dbReference type="Proteomes" id="UP000799750">
    <property type="component" value="Unassembled WGS sequence"/>
</dbReference>
<name>A0A6A6QTM2_9PEZI</name>
<evidence type="ECO:0008006" key="4">
    <source>
        <dbReference type="Google" id="ProtNLM"/>
    </source>
</evidence>
<feature type="transmembrane region" description="Helical" evidence="1">
    <location>
        <begin position="158"/>
        <end position="178"/>
    </location>
</feature>
<proteinExistence type="predicted"/>
<evidence type="ECO:0000313" key="3">
    <source>
        <dbReference type="Proteomes" id="UP000799750"/>
    </source>
</evidence>
<organism evidence="2 3">
    <name type="scientific">Lophium mytilinum</name>
    <dbReference type="NCBI Taxonomy" id="390894"/>
    <lineage>
        <taxon>Eukaryota</taxon>
        <taxon>Fungi</taxon>
        <taxon>Dikarya</taxon>
        <taxon>Ascomycota</taxon>
        <taxon>Pezizomycotina</taxon>
        <taxon>Dothideomycetes</taxon>
        <taxon>Pleosporomycetidae</taxon>
        <taxon>Mytilinidiales</taxon>
        <taxon>Mytilinidiaceae</taxon>
        <taxon>Lophium</taxon>
    </lineage>
</organism>
<keyword evidence="1" id="KW-0812">Transmembrane</keyword>
<dbReference type="OrthoDB" id="194358at2759"/>
<gene>
    <name evidence="2" type="ORF">BU16DRAFT_618276</name>
</gene>
<keyword evidence="3" id="KW-1185">Reference proteome</keyword>
<feature type="transmembrane region" description="Helical" evidence="1">
    <location>
        <begin position="56"/>
        <end position="76"/>
    </location>
</feature>
<dbReference type="EMBL" id="MU004189">
    <property type="protein sequence ID" value="KAF2495482.1"/>
    <property type="molecule type" value="Genomic_DNA"/>
</dbReference>
<dbReference type="AlphaFoldDB" id="A0A6A6QTM2"/>
<sequence length="312" mass="35177">MPSWMPLFQEIARGRGIDVINSTMADNVSCFFSKCIEKTHSFRANVRKKLKEWRKYVTITAVVAFVTFLGLVVAIANLPPAIQTNDLARWTAKKDFWEWCANEEASNHTISSDCQSALNQPLRPPPITRFVHVVKSTIPSCPARYRPSHHKALILRRFWRAGMVALVVAIIICLSLLYMTGGIRRERSGAYQPTDPESLIGIARRSGDRHTRFVTRESPSPSAFSSNIVHGSQYSSLRSRKGYALQGDGGKSKALKDFEKRVLEAERGRAKPKFEASQDSNLFCRDGKFFSMTLKEINPRESIASLRRSPTI</sequence>
<keyword evidence="1" id="KW-0472">Membrane</keyword>
<evidence type="ECO:0000313" key="2">
    <source>
        <dbReference type="EMBL" id="KAF2495482.1"/>
    </source>
</evidence>
<keyword evidence="1" id="KW-1133">Transmembrane helix</keyword>
<evidence type="ECO:0000256" key="1">
    <source>
        <dbReference type="SAM" id="Phobius"/>
    </source>
</evidence>
<protein>
    <recommendedName>
        <fullName evidence="4">Transmembrane protein</fullName>
    </recommendedName>
</protein>
<accession>A0A6A6QTM2</accession>
<reference evidence="2" key="1">
    <citation type="journal article" date="2020" name="Stud. Mycol.">
        <title>101 Dothideomycetes genomes: a test case for predicting lifestyles and emergence of pathogens.</title>
        <authorList>
            <person name="Haridas S."/>
            <person name="Albert R."/>
            <person name="Binder M."/>
            <person name="Bloem J."/>
            <person name="Labutti K."/>
            <person name="Salamov A."/>
            <person name="Andreopoulos B."/>
            <person name="Baker S."/>
            <person name="Barry K."/>
            <person name="Bills G."/>
            <person name="Bluhm B."/>
            <person name="Cannon C."/>
            <person name="Castanera R."/>
            <person name="Culley D."/>
            <person name="Daum C."/>
            <person name="Ezra D."/>
            <person name="Gonzalez J."/>
            <person name="Henrissat B."/>
            <person name="Kuo A."/>
            <person name="Liang C."/>
            <person name="Lipzen A."/>
            <person name="Lutzoni F."/>
            <person name="Magnuson J."/>
            <person name="Mondo S."/>
            <person name="Nolan M."/>
            <person name="Ohm R."/>
            <person name="Pangilinan J."/>
            <person name="Park H.-J."/>
            <person name="Ramirez L."/>
            <person name="Alfaro M."/>
            <person name="Sun H."/>
            <person name="Tritt A."/>
            <person name="Yoshinaga Y."/>
            <person name="Zwiers L.-H."/>
            <person name="Turgeon B."/>
            <person name="Goodwin S."/>
            <person name="Spatafora J."/>
            <person name="Crous P."/>
            <person name="Grigoriev I."/>
        </authorList>
    </citation>
    <scope>NUCLEOTIDE SEQUENCE</scope>
    <source>
        <strain evidence="2">CBS 269.34</strain>
    </source>
</reference>